<dbReference type="EMBL" id="CM017874">
    <property type="protein sequence ID" value="KAG1334323.1"/>
    <property type="molecule type" value="Genomic_DNA"/>
</dbReference>
<proteinExistence type="predicted"/>
<protein>
    <submittedName>
        <fullName evidence="1">Uncharacterized protein</fullName>
    </submittedName>
</protein>
<organism evidence="1 2">
    <name type="scientific">Cocos nucifera</name>
    <name type="common">Coconut palm</name>
    <dbReference type="NCBI Taxonomy" id="13894"/>
    <lineage>
        <taxon>Eukaryota</taxon>
        <taxon>Viridiplantae</taxon>
        <taxon>Streptophyta</taxon>
        <taxon>Embryophyta</taxon>
        <taxon>Tracheophyta</taxon>
        <taxon>Spermatophyta</taxon>
        <taxon>Magnoliopsida</taxon>
        <taxon>Liliopsida</taxon>
        <taxon>Arecaceae</taxon>
        <taxon>Arecoideae</taxon>
        <taxon>Cocoseae</taxon>
        <taxon>Attaleinae</taxon>
        <taxon>Cocos</taxon>
    </lineage>
</organism>
<dbReference type="AlphaFoldDB" id="A0A8K0I218"/>
<name>A0A8K0I218_COCNU</name>
<sequence>MPLRPVYAQLWTQVVEAASIAALLLAPPPGRLQPAGTPAPVHELVAGRAKPLFMYNLSPVGIFEVAENTVFGHPESLIVSDASSGSPVEAVPDRVTGSPLPSFVRNTMIGMTKAADDLLAVCAVPSLPNIALLLLFCEMGNRGDGVKEVI</sequence>
<reference evidence="1" key="2">
    <citation type="submission" date="2019-07" db="EMBL/GenBank/DDBJ databases">
        <authorList>
            <person name="Yang Y."/>
            <person name="Bocs S."/>
            <person name="Baudouin L."/>
        </authorList>
    </citation>
    <scope>NUCLEOTIDE SEQUENCE</scope>
    <source>
        <tissue evidence="1">Spear leaf of Hainan Tall coconut</tissue>
    </source>
</reference>
<evidence type="ECO:0000313" key="2">
    <source>
        <dbReference type="Proteomes" id="UP000797356"/>
    </source>
</evidence>
<reference evidence="1" key="1">
    <citation type="journal article" date="2017" name="Gigascience">
        <title>The genome draft of coconut (Cocos nucifera).</title>
        <authorList>
            <person name="Xiao Y."/>
            <person name="Xu P."/>
            <person name="Fan H."/>
            <person name="Baudouin L."/>
            <person name="Xia W."/>
            <person name="Bocs S."/>
            <person name="Xu J."/>
            <person name="Li Q."/>
            <person name="Guo A."/>
            <person name="Zhou L."/>
            <person name="Li J."/>
            <person name="Wu Y."/>
            <person name="Ma Z."/>
            <person name="Armero A."/>
            <person name="Issali A.E."/>
            <person name="Liu N."/>
            <person name="Peng M."/>
            <person name="Yang Y."/>
        </authorList>
    </citation>
    <scope>NUCLEOTIDE SEQUENCE</scope>
    <source>
        <tissue evidence="1">Spear leaf of Hainan Tall coconut</tissue>
    </source>
</reference>
<keyword evidence="2" id="KW-1185">Reference proteome</keyword>
<accession>A0A8K0I218</accession>
<gene>
    <name evidence="1" type="ORF">COCNU_03G004420</name>
</gene>
<evidence type="ECO:0000313" key="1">
    <source>
        <dbReference type="EMBL" id="KAG1334323.1"/>
    </source>
</evidence>
<comment type="caution">
    <text evidence="1">The sequence shown here is derived from an EMBL/GenBank/DDBJ whole genome shotgun (WGS) entry which is preliminary data.</text>
</comment>
<dbReference type="Proteomes" id="UP000797356">
    <property type="component" value="Chromosome 3"/>
</dbReference>